<proteinExistence type="predicted"/>
<accession>A0A1I7II32</accession>
<dbReference type="STRING" id="155865.SAMN05216515_1497"/>
<dbReference type="AlphaFoldDB" id="A0A1I7II32"/>
<protein>
    <submittedName>
        <fullName evidence="1">Uncharacterized protein</fullName>
    </submittedName>
</protein>
<name>A0A1I7II32_9FIRM</name>
<evidence type="ECO:0000313" key="1">
    <source>
        <dbReference type="EMBL" id="SFU72552.1"/>
    </source>
</evidence>
<dbReference type="Proteomes" id="UP000198817">
    <property type="component" value="Unassembled WGS sequence"/>
</dbReference>
<keyword evidence="2" id="KW-1185">Reference proteome</keyword>
<dbReference type="EMBL" id="FPBT01000048">
    <property type="protein sequence ID" value="SFU72552.1"/>
    <property type="molecule type" value="Genomic_DNA"/>
</dbReference>
<reference evidence="1 2" key="1">
    <citation type="submission" date="2016-10" db="EMBL/GenBank/DDBJ databases">
        <authorList>
            <person name="de Groot N.N."/>
        </authorList>
    </citation>
    <scope>NUCLEOTIDE SEQUENCE [LARGE SCALE GENOMIC DNA]</scope>
    <source>
        <strain evidence="1 2">KHGC13</strain>
    </source>
</reference>
<organism evidence="1 2">
    <name type="scientific">Eubacterium pyruvativorans</name>
    <dbReference type="NCBI Taxonomy" id="155865"/>
    <lineage>
        <taxon>Bacteria</taxon>
        <taxon>Bacillati</taxon>
        <taxon>Bacillota</taxon>
        <taxon>Clostridia</taxon>
        <taxon>Eubacteriales</taxon>
        <taxon>Eubacteriaceae</taxon>
        <taxon>Eubacterium</taxon>
    </lineage>
</organism>
<sequence length="42" mass="5004">MNVKEYLKDTKPEQFHIFDSHQENMRGRGVVHGDRDYVSIPE</sequence>
<evidence type="ECO:0000313" key="2">
    <source>
        <dbReference type="Proteomes" id="UP000198817"/>
    </source>
</evidence>
<gene>
    <name evidence="1" type="ORF">SAMN05216508_1482</name>
</gene>